<dbReference type="InterPro" id="IPR007831">
    <property type="entry name" value="T2SS_GspE_N"/>
</dbReference>
<dbReference type="Pfam" id="PF05157">
    <property type="entry name" value="MshEN"/>
    <property type="match status" value="1"/>
</dbReference>
<dbReference type="GO" id="GO:0032259">
    <property type="term" value="P:methylation"/>
    <property type="evidence" value="ECO:0007669"/>
    <property type="project" value="UniProtKB-KW"/>
</dbReference>
<comment type="similarity">
    <text evidence="1">Belongs to the GSP E family.</text>
</comment>
<accession>A0A3E1KC16</accession>
<dbReference type="OrthoDB" id="9804785at2"/>
<dbReference type="AlphaFoldDB" id="A0A3E1KC16"/>
<dbReference type="InterPro" id="IPR001482">
    <property type="entry name" value="T2SS/T4SS_dom"/>
</dbReference>
<name>A0A3E1KC16_9GAMM</name>
<dbReference type="EMBL" id="QUZK01000012">
    <property type="protein sequence ID" value="RFF32268.1"/>
    <property type="molecule type" value="Genomic_DNA"/>
</dbReference>
<keyword evidence="7" id="KW-1185">Reference proteome</keyword>
<sequence>MNPTPSERIRRLLDSLPRSLFLASGDLEGVISGRSIPTRDAVERILGRLETFELLGRHVMVVGSGAGYLAAALARLTDDLVVVERNSDVADIARRNLERAGIGNLHLILGEGEQGAPDLAPFDLVFCNARMDDSERLVDQLADGGHLVTLEGDDPLVPVLVARTRRNESLERQELGPVNLAHDAGEIMIDLGYVDEDQLREARAEARRRREPVITTLQRHSDATDVELYRRLAERYGLQLTSADELLKRLDLALFKRFSKTFLDNQRLVPIRSSDGTLYVATDNPDVATEDVARVQDFRSVVRLLVTPTDFRRLWQVIDLSARGNEMLKWTEQHPEPTRSEDLLETSERELSHYLVSLYESVLLDAVSAKASDVHVERYGDRIRIRIRVDGELHDLTHYQLSPRDHAGLINVIKVRAEINIAERRLPQGGRSHMRVGATNYDLRVQIQPSLHGEHAVIRLLSQTGRVLGLKELGMSERVAGFYQRLLDNPAGLVLVVGPTGSGKSTTLYAALQELADDGRRKVITVEDPIEYSIDNIQQTRSRPEIGFSFADAMRSFVRQDPDVILVGEIRDAETALEAMRASQTGHLVLSTLHANDSVDALQRLYDLDVLPNSIAGELLAVIAQRLAKRICEHCREPSEPDPGILAELFPDRVPVNFRCFRGAGCKRCNGMGTRGRIAVVEYLQANDDVRRVISLQPPAGELRWQALDAGLITMRDSALDHVINGTIPLEELPRILPQDRMAPEQRGGRREQR</sequence>
<comment type="caution">
    <text evidence="6">The sequence shown here is derived from an EMBL/GenBank/DDBJ whole genome shotgun (WGS) entry which is preliminary data.</text>
</comment>
<dbReference type="SUPFAM" id="SSF160246">
    <property type="entry name" value="EspE N-terminal domain-like"/>
    <property type="match status" value="1"/>
</dbReference>
<dbReference type="GO" id="GO:0016887">
    <property type="term" value="F:ATP hydrolysis activity"/>
    <property type="evidence" value="ECO:0007669"/>
    <property type="project" value="TreeGrafter"/>
</dbReference>
<dbReference type="PANTHER" id="PTHR30258">
    <property type="entry name" value="TYPE II SECRETION SYSTEM PROTEIN GSPE-RELATED"/>
    <property type="match status" value="1"/>
</dbReference>
<reference evidence="6 7" key="1">
    <citation type="submission" date="2018-08" db="EMBL/GenBank/DDBJ databases">
        <title>Wenzhouxiangella salilacus sp. nov., a novel bacterium isolated from a saline lake in Xinjiang Province, China.</title>
        <authorList>
            <person name="Han S."/>
        </authorList>
    </citation>
    <scope>NUCLEOTIDE SEQUENCE [LARGE SCALE GENOMIC DNA]</scope>
    <source>
        <strain evidence="6 7">XDB06</strain>
    </source>
</reference>
<dbReference type="PANTHER" id="PTHR30258:SF2">
    <property type="entry name" value="COMG OPERON PROTEIN 1"/>
    <property type="match status" value="1"/>
</dbReference>
<dbReference type="InterPro" id="IPR027417">
    <property type="entry name" value="P-loop_NTPase"/>
</dbReference>
<organism evidence="6 7">
    <name type="scientific">Wenzhouxiangella sediminis</name>
    <dbReference type="NCBI Taxonomy" id="1792836"/>
    <lineage>
        <taxon>Bacteria</taxon>
        <taxon>Pseudomonadati</taxon>
        <taxon>Pseudomonadota</taxon>
        <taxon>Gammaproteobacteria</taxon>
        <taxon>Chromatiales</taxon>
        <taxon>Wenzhouxiangellaceae</taxon>
        <taxon>Wenzhouxiangella</taxon>
    </lineage>
</organism>
<keyword evidence="6" id="KW-0808">Transferase</keyword>
<dbReference type="InterPro" id="IPR003593">
    <property type="entry name" value="AAA+_ATPase"/>
</dbReference>
<evidence type="ECO:0000259" key="5">
    <source>
        <dbReference type="PROSITE" id="PS00662"/>
    </source>
</evidence>
<evidence type="ECO:0000256" key="2">
    <source>
        <dbReference type="ARBA" id="ARBA00022741"/>
    </source>
</evidence>
<dbReference type="GO" id="GO:0005524">
    <property type="term" value="F:ATP binding"/>
    <property type="evidence" value="ECO:0007669"/>
    <property type="project" value="UniProtKB-KW"/>
</dbReference>
<dbReference type="SMART" id="SM00382">
    <property type="entry name" value="AAA"/>
    <property type="match status" value="1"/>
</dbReference>
<dbReference type="Pfam" id="PF00437">
    <property type="entry name" value="T2SSE"/>
    <property type="match status" value="1"/>
</dbReference>
<evidence type="ECO:0000256" key="3">
    <source>
        <dbReference type="ARBA" id="ARBA00022840"/>
    </source>
</evidence>
<evidence type="ECO:0000256" key="4">
    <source>
        <dbReference type="SAM" id="MobiDB-lite"/>
    </source>
</evidence>
<dbReference type="GO" id="GO:0008168">
    <property type="term" value="F:methyltransferase activity"/>
    <property type="evidence" value="ECO:0007669"/>
    <property type="project" value="UniProtKB-KW"/>
</dbReference>
<dbReference type="CDD" id="cd01129">
    <property type="entry name" value="PulE-GspE-like"/>
    <property type="match status" value="1"/>
</dbReference>
<feature type="domain" description="Bacterial type II secretion system protein E" evidence="5">
    <location>
        <begin position="558"/>
        <end position="572"/>
    </location>
</feature>
<dbReference type="SUPFAM" id="SSF53335">
    <property type="entry name" value="S-adenosyl-L-methionine-dependent methyltransferases"/>
    <property type="match status" value="1"/>
</dbReference>
<dbReference type="Gene3D" id="3.30.450.90">
    <property type="match status" value="1"/>
</dbReference>
<dbReference type="RefSeq" id="WP_116649450.1">
    <property type="nucleotide sequence ID" value="NZ_QUZK01000012.1"/>
</dbReference>
<dbReference type="Gene3D" id="3.40.50.300">
    <property type="entry name" value="P-loop containing nucleotide triphosphate hydrolases"/>
    <property type="match status" value="1"/>
</dbReference>
<dbReference type="PROSITE" id="PS00662">
    <property type="entry name" value="T2SP_E"/>
    <property type="match status" value="1"/>
</dbReference>
<keyword evidence="2" id="KW-0547">Nucleotide-binding</keyword>
<dbReference type="Gene3D" id="3.40.50.150">
    <property type="entry name" value="Vaccinia Virus protein VP39"/>
    <property type="match status" value="1"/>
</dbReference>
<dbReference type="InterPro" id="IPR037257">
    <property type="entry name" value="T2SS_E_N_sf"/>
</dbReference>
<evidence type="ECO:0000313" key="7">
    <source>
        <dbReference type="Proteomes" id="UP000260351"/>
    </source>
</evidence>
<dbReference type="Proteomes" id="UP000260351">
    <property type="component" value="Unassembled WGS sequence"/>
</dbReference>
<feature type="region of interest" description="Disordered" evidence="4">
    <location>
        <begin position="735"/>
        <end position="754"/>
    </location>
</feature>
<evidence type="ECO:0000256" key="1">
    <source>
        <dbReference type="ARBA" id="ARBA00006611"/>
    </source>
</evidence>
<keyword evidence="6" id="KW-0489">Methyltransferase</keyword>
<dbReference type="Pfam" id="PF01135">
    <property type="entry name" value="PCMT"/>
    <property type="match status" value="1"/>
</dbReference>
<dbReference type="InterPro" id="IPR029063">
    <property type="entry name" value="SAM-dependent_MTases_sf"/>
</dbReference>
<protein>
    <submittedName>
        <fullName evidence="6">Protein-L-isoaspartate(D-aspartate) O-methyltransferase</fullName>
    </submittedName>
</protein>
<keyword evidence="3" id="KW-0067">ATP-binding</keyword>
<proteinExistence type="inferred from homology"/>
<feature type="compositionally biased region" description="Basic and acidic residues" evidence="4">
    <location>
        <begin position="742"/>
        <end position="754"/>
    </location>
</feature>
<evidence type="ECO:0000313" key="6">
    <source>
        <dbReference type="EMBL" id="RFF32268.1"/>
    </source>
</evidence>
<dbReference type="GO" id="GO:0005886">
    <property type="term" value="C:plasma membrane"/>
    <property type="evidence" value="ECO:0007669"/>
    <property type="project" value="TreeGrafter"/>
</dbReference>
<gene>
    <name evidence="6" type="ORF">DZC52_02030</name>
</gene>
<dbReference type="SUPFAM" id="SSF52540">
    <property type="entry name" value="P-loop containing nucleoside triphosphate hydrolases"/>
    <property type="match status" value="1"/>
</dbReference>